<proteinExistence type="predicted"/>
<dbReference type="EMBL" id="JAPDSH010000005">
    <property type="protein sequence ID" value="MDF0480226.1"/>
    <property type="molecule type" value="Genomic_DNA"/>
</dbReference>
<accession>A0ABT5X2J7</accession>
<dbReference type="NCBIfam" id="TIGR04090">
    <property type="entry name" value="exp_by_SipW_IV"/>
    <property type="match status" value="1"/>
</dbReference>
<dbReference type="Proteomes" id="UP001147148">
    <property type="component" value="Unassembled WGS sequence"/>
</dbReference>
<feature type="chain" id="PRO_5046430040" evidence="1">
    <location>
        <begin position="29"/>
        <end position="356"/>
    </location>
</feature>
<gene>
    <name evidence="2" type="ORF">OL233_07955</name>
</gene>
<keyword evidence="1" id="KW-0732">Signal</keyword>
<name>A0ABT5X2J7_9ENTE</name>
<evidence type="ECO:0000313" key="2">
    <source>
        <dbReference type="EMBL" id="MDF0480226.1"/>
    </source>
</evidence>
<evidence type="ECO:0000256" key="1">
    <source>
        <dbReference type="SAM" id="SignalP"/>
    </source>
</evidence>
<dbReference type="InterPro" id="IPR024008">
    <property type="entry name" value="BsaA"/>
</dbReference>
<keyword evidence="3" id="KW-1185">Reference proteome</keyword>
<feature type="signal peptide" evidence="1">
    <location>
        <begin position="1"/>
        <end position="28"/>
    </location>
</feature>
<dbReference type="RefSeq" id="WP_275471804.1">
    <property type="nucleotide sequence ID" value="NZ_JAPDSH010000005.1"/>
</dbReference>
<protein>
    <submittedName>
        <fullName evidence="2">BsaA family SipW-dependent biofilm matrix protein</fullName>
    </submittedName>
</protein>
<reference evidence="2" key="1">
    <citation type="submission" date="2022-10" db="EMBL/GenBank/DDBJ databases">
        <title>Vagococcus sp. isolated from poultry meat.</title>
        <authorList>
            <person name="Johansson P."/>
            <person name="Bjorkroth J."/>
        </authorList>
    </citation>
    <scope>NUCLEOTIDE SEQUENCE</scope>
    <source>
        <strain evidence="2">PNs007</strain>
    </source>
</reference>
<evidence type="ECO:0000313" key="3">
    <source>
        <dbReference type="Proteomes" id="UP001147148"/>
    </source>
</evidence>
<organism evidence="2 3">
    <name type="scientific">Vagococcus proximus</name>
    <dbReference type="NCBI Taxonomy" id="2991417"/>
    <lineage>
        <taxon>Bacteria</taxon>
        <taxon>Bacillati</taxon>
        <taxon>Bacillota</taxon>
        <taxon>Bacilli</taxon>
        <taxon>Lactobacillales</taxon>
        <taxon>Enterococcaceae</taxon>
        <taxon>Vagococcus</taxon>
    </lineage>
</organism>
<sequence length="356" mass="38874">MKKNVNKKKVAAGVTGVAVVALSAATFAWFTSEDGVVNKFKTGGIPEDSVKIWEIFDEPDEWLPGQDVEKKVGVVNNGKGDVVVRLAYKEAIQKLMVDAENKGKLAKKYVTDKSEVTKMDIQIPSTDYTQAKLGYKSLEDLGLTLEGDALPEGVTVYGKEVATGKEGTKKFVFVINEAVSGEEGTNYYLIDADISMNEDGSTVVVKSPKYVYYTQNVLVEKDWTKAPTPTDANTSALDNLLHYTYSADFSGTTPEVGKWVYDSAKGQSGGEEKTPKGEKSDGGWFYYMDVLKSGSKTPALLESVTLDKSADNTYQFMEYALEVHIEALQATKAAVEDAFNPVNQSIKDTLLSTMSE</sequence>
<comment type="caution">
    <text evidence="2">The sequence shown here is derived from an EMBL/GenBank/DDBJ whole genome shotgun (WGS) entry which is preliminary data.</text>
</comment>